<dbReference type="Gene3D" id="1.10.420.10">
    <property type="entry name" value="Peroxidase, domain 2"/>
    <property type="match status" value="1"/>
</dbReference>
<evidence type="ECO:0000313" key="16">
    <source>
        <dbReference type="EMBL" id="KAF7113140.1"/>
    </source>
</evidence>
<evidence type="ECO:0000259" key="13">
    <source>
        <dbReference type="PROSITE" id="PS50053"/>
    </source>
</evidence>
<dbReference type="PANTHER" id="PTHR31235">
    <property type="entry name" value="PEROXIDASE 25-RELATED"/>
    <property type="match status" value="1"/>
</dbReference>
<feature type="domain" description="Ubiquitin-like" evidence="13">
    <location>
        <begin position="149"/>
        <end position="223"/>
    </location>
</feature>
<dbReference type="Proteomes" id="UP000626092">
    <property type="component" value="Unassembled WGS sequence"/>
</dbReference>
<keyword evidence="7 9" id="KW-0408">Iron</keyword>
<keyword evidence="10" id="KW-1015">Disulfide bond</keyword>
<gene>
    <name evidence="16" type="ORF">RHSIM_RhsimUnG0156300</name>
</gene>
<dbReference type="InterPro" id="IPR000626">
    <property type="entry name" value="Ubiquitin-like_dom"/>
</dbReference>
<dbReference type="SMART" id="SM00213">
    <property type="entry name" value="UBQ"/>
    <property type="match status" value="1"/>
</dbReference>
<keyword evidence="9" id="KW-0106">Calcium</keyword>
<comment type="cofactor">
    <cofactor evidence="9">
        <name>heme b</name>
        <dbReference type="ChEBI" id="CHEBI:60344"/>
    </cofactor>
    <text evidence="9">Binds 1 heme b (iron(II)-protoporphyrin IX) group per subunit.</text>
</comment>
<comment type="catalytic activity">
    <reaction evidence="1">
        <text>2 a phenolic donor + H2O2 = 2 a phenolic radical donor + 2 H2O</text>
        <dbReference type="Rhea" id="RHEA:56136"/>
        <dbReference type="ChEBI" id="CHEBI:15377"/>
        <dbReference type="ChEBI" id="CHEBI:16240"/>
        <dbReference type="ChEBI" id="CHEBI:139520"/>
        <dbReference type="ChEBI" id="CHEBI:139521"/>
        <dbReference type="EC" id="1.11.1.7"/>
    </reaction>
</comment>
<dbReference type="InterPro" id="IPR010255">
    <property type="entry name" value="Haem_peroxidase_sf"/>
</dbReference>
<feature type="domain" description="F-box" evidence="14">
    <location>
        <begin position="1"/>
        <end position="46"/>
    </location>
</feature>
<feature type="binding site" evidence="9">
    <location>
        <position position="244"/>
    </location>
    <ligand>
        <name>Ca(2+)</name>
        <dbReference type="ChEBI" id="CHEBI:29108"/>
        <label>1</label>
    </ligand>
</feature>
<dbReference type="PRINTS" id="PR00458">
    <property type="entry name" value="PEROXIDASE"/>
</dbReference>
<dbReference type="GO" id="GO:0020037">
    <property type="term" value="F:heme binding"/>
    <property type="evidence" value="ECO:0007669"/>
    <property type="project" value="InterPro"/>
</dbReference>
<dbReference type="PROSITE" id="PS50873">
    <property type="entry name" value="PEROXIDASE_4"/>
    <property type="match status" value="1"/>
</dbReference>
<keyword evidence="4" id="KW-0349">Heme</keyword>
<dbReference type="Pfam" id="PF00141">
    <property type="entry name" value="peroxidase"/>
    <property type="match status" value="1"/>
</dbReference>
<comment type="similarity">
    <text evidence="11">Belongs to the peroxidase family.</text>
</comment>
<evidence type="ECO:0000256" key="4">
    <source>
        <dbReference type="ARBA" id="ARBA00022617"/>
    </source>
</evidence>
<feature type="domain" description="Plant heme peroxidase family profile" evidence="15">
    <location>
        <begin position="243"/>
        <end position="505"/>
    </location>
</feature>
<accession>A0A834G007</accession>
<feature type="binding site" evidence="8">
    <location>
        <position position="336"/>
    </location>
    <ligand>
        <name>substrate</name>
    </ligand>
</feature>
<dbReference type="GO" id="GO:0140825">
    <property type="term" value="F:lactoperoxidase activity"/>
    <property type="evidence" value="ECO:0007669"/>
    <property type="project" value="UniProtKB-EC"/>
</dbReference>
<evidence type="ECO:0000256" key="2">
    <source>
        <dbReference type="ARBA" id="ARBA00012313"/>
    </source>
</evidence>
<keyword evidence="6" id="KW-0560">Oxidoreductase</keyword>
<keyword evidence="3" id="KW-0575">Peroxidase</keyword>
<dbReference type="GO" id="GO:0046872">
    <property type="term" value="F:metal ion binding"/>
    <property type="evidence" value="ECO:0007669"/>
    <property type="project" value="UniProtKB-KW"/>
</dbReference>
<feature type="region of interest" description="Disordered" evidence="12">
    <location>
        <begin position="407"/>
        <end position="426"/>
    </location>
</feature>
<evidence type="ECO:0000256" key="5">
    <source>
        <dbReference type="ARBA" id="ARBA00022723"/>
    </source>
</evidence>
<dbReference type="PROSITE" id="PS50181">
    <property type="entry name" value="FBOX"/>
    <property type="match status" value="1"/>
</dbReference>
<comment type="caution">
    <text evidence="16">The sequence shown here is derived from an EMBL/GenBank/DDBJ whole genome shotgun (WGS) entry which is preliminary data.</text>
</comment>
<protein>
    <recommendedName>
        <fullName evidence="2">peroxidase</fullName>
        <ecNumber evidence="2">1.11.1.7</ecNumber>
    </recommendedName>
</protein>
<evidence type="ECO:0000313" key="17">
    <source>
        <dbReference type="Proteomes" id="UP000626092"/>
    </source>
</evidence>
<dbReference type="AlphaFoldDB" id="A0A834G007"/>
<dbReference type="EMBL" id="WJXA01000343">
    <property type="protein sequence ID" value="KAF7113140.1"/>
    <property type="molecule type" value="Genomic_DNA"/>
</dbReference>
<evidence type="ECO:0000256" key="6">
    <source>
        <dbReference type="ARBA" id="ARBA00023002"/>
    </source>
</evidence>
<dbReference type="Pfam" id="PF00240">
    <property type="entry name" value="ubiquitin"/>
    <property type="match status" value="1"/>
</dbReference>
<feature type="binding site" description="axial binding residue" evidence="9">
    <location>
        <position position="365"/>
    </location>
    <ligand>
        <name>heme b</name>
        <dbReference type="ChEBI" id="CHEBI:60344"/>
    </ligand>
    <ligandPart>
        <name>Fe</name>
        <dbReference type="ChEBI" id="CHEBI:18248"/>
    </ligandPart>
</feature>
<comment type="cofactor">
    <cofactor evidence="9">
        <name>Ca(2+)</name>
        <dbReference type="ChEBI" id="CHEBI:29108"/>
    </cofactor>
    <text evidence="9">Binds 2 calcium ions per subunit.</text>
</comment>
<feature type="binding site" evidence="9">
    <location>
        <position position="262"/>
    </location>
    <ligand>
        <name>Ca(2+)</name>
        <dbReference type="ChEBI" id="CHEBI:29108"/>
        <label>1</label>
    </ligand>
</feature>
<dbReference type="InterPro" id="IPR002016">
    <property type="entry name" value="Haem_peroxidase"/>
</dbReference>
<sequence>MEIPTDLELDIVRRLDQPSREAMSLVSRSWLTAVRNVTEEERLEKLEAKTNSLRKFFALIEANGPNGRKAYLGGNRPVSFYYGLLKSQTKKSLAKAGEFNALVDVEFDLEFHHNMAGQILDLTYLDIYEMLQDYEEILNMLTMEKVQQMQVFVVTLDGRTITLRVESSDTTIGSLKAHITGKMGIPPDRLMFAGKDLEDGRTLADYNIQKESTLHILPRLMGGSKGILNQNKNKNVTAQLLRQGCDASVILDDSNRNNQSSEKVAIPNSTRKGFNFIDAIKEELEVSCSGIVSCSYIPVVSTRDSIVRAGGPFYSLLTGRRDSNRSYYATAMAEIPKPDANISETLRLFSLGGFSTRETVLLGGHNIGKIGCEFIWPRLHNLHGTGQPDPTIPSDFLDEMSRICSVNGSTSPNGAPSPVSSRSLVDSTVGSSSVSAGSSFGKHYYDSVLRGRGLLFADQRLMAHDKTADLVRAYASDDGATFRMDFPRAMAKMSNFGVLTGSKGQKLA</sequence>
<dbReference type="InterPro" id="IPR029071">
    <property type="entry name" value="Ubiquitin-like_domsf"/>
</dbReference>
<evidence type="ECO:0000256" key="11">
    <source>
        <dbReference type="RuleBase" id="RU004241"/>
    </source>
</evidence>
<dbReference type="EC" id="1.11.1.7" evidence="2"/>
<evidence type="ECO:0000259" key="14">
    <source>
        <dbReference type="PROSITE" id="PS50181"/>
    </source>
</evidence>
<evidence type="ECO:0000256" key="1">
    <source>
        <dbReference type="ARBA" id="ARBA00000189"/>
    </source>
</evidence>
<evidence type="ECO:0000256" key="8">
    <source>
        <dbReference type="PIRSR" id="PIRSR600823-2"/>
    </source>
</evidence>
<dbReference type="Gene3D" id="1.10.520.10">
    <property type="match status" value="1"/>
</dbReference>
<evidence type="ECO:0000256" key="3">
    <source>
        <dbReference type="ARBA" id="ARBA00022559"/>
    </source>
</evidence>
<evidence type="ECO:0000256" key="7">
    <source>
        <dbReference type="ARBA" id="ARBA00023004"/>
    </source>
</evidence>
<dbReference type="InterPro" id="IPR001810">
    <property type="entry name" value="F-box_dom"/>
</dbReference>
<dbReference type="PRINTS" id="PR00461">
    <property type="entry name" value="PLPEROXIDASE"/>
</dbReference>
<name>A0A834G007_RHOSS</name>
<keyword evidence="17" id="KW-1185">Reference proteome</keyword>
<dbReference type="OrthoDB" id="2113341at2759"/>
<evidence type="ECO:0000259" key="15">
    <source>
        <dbReference type="PROSITE" id="PS50873"/>
    </source>
</evidence>
<evidence type="ECO:0000256" key="10">
    <source>
        <dbReference type="PIRSR" id="PIRSR600823-5"/>
    </source>
</evidence>
<dbReference type="GO" id="GO:0006979">
    <property type="term" value="P:response to oxidative stress"/>
    <property type="evidence" value="ECO:0007669"/>
    <property type="project" value="InterPro"/>
</dbReference>
<keyword evidence="5 9" id="KW-0479">Metal-binding</keyword>
<evidence type="ECO:0000256" key="12">
    <source>
        <dbReference type="SAM" id="MobiDB-lite"/>
    </source>
</evidence>
<organism evidence="16 17">
    <name type="scientific">Rhododendron simsii</name>
    <name type="common">Sims's rhododendron</name>
    <dbReference type="NCBI Taxonomy" id="118357"/>
    <lineage>
        <taxon>Eukaryota</taxon>
        <taxon>Viridiplantae</taxon>
        <taxon>Streptophyta</taxon>
        <taxon>Embryophyta</taxon>
        <taxon>Tracheophyta</taxon>
        <taxon>Spermatophyta</taxon>
        <taxon>Magnoliopsida</taxon>
        <taxon>eudicotyledons</taxon>
        <taxon>Gunneridae</taxon>
        <taxon>Pentapetalae</taxon>
        <taxon>asterids</taxon>
        <taxon>Ericales</taxon>
        <taxon>Ericaceae</taxon>
        <taxon>Ericoideae</taxon>
        <taxon>Rhodoreae</taxon>
        <taxon>Rhododendron</taxon>
    </lineage>
</organism>
<dbReference type="Gene3D" id="3.10.20.90">
    <property type="entry name" value="Phosphatidylinositol 3-kinase Catalytic Subunit, Chain A, domain 1"/>
    <property type="match status" value="1"/>
</dbReference>
<feature type="binding site" evidence="9">
    <location>
        <position position="246"/>
    </location>
    <ligand>
        <name>Ca(2+)</name>
        <dbReference type="ChEBI" id="CHEBI:29108"/>
        <label>1</label>
    </ligand>
</feature>
<dbReference type="SUPFAM" id="SSF54236">
    <property type="entry name" value="Ubiquitin-like"/>
    <property type="match status" value="1"/>
</dbReference>
<reference evidence="16" key="1">
    <citation type="submission" date="2019-11" db="EMBL/GenBank/DDBJ databases">
        <authorList>
            <person name="Liu Y."/>
            <person name="Hou J."/>
            <person name="Li T.-Q."/>
            <person name="Guan C.-H."/>
            <person name="Wu X."/>
            <person name="Wu H.-Z."/>
            <person name="Ling F."/>
            <person name="Zhang R."/>
            <person name="Shi X.-G."/>
            <person name="Ren J.-P."/>
            <person name="Chen E.-F."/>
            <person name="Sun J.-M."/>
        </authorList>
    </citation>
    <scope>NUCLEOTIDE SEQUENCE</scope>
    <source>
        <strain evidence="16">Adult_tree_wgs_1</strain>
        <tissue evidence="16">Leaves</tissue>
    </source>
</reference>
<feature type="binding site" evidence="9">
    <location>
        <position position="426"/>
    </location>
    <ligand>
        <name>Ca(2+)</name>
        <dbReference type="ChEBI" id="CHEBI:29108"/>
        <label>2</label>
    </ligand>
</feature>
<feature type="disulfide bond" evidence="10">
    <location>
        <begin position="372"/>
        <end position="404"/>
    </location>
</feature>
<dbReference type="FunFam" id="3.10.20.90:FF:000160">
    <property type="entry name" value="Polyubiquitin-C"/>
    <property type="match status" value="1"/>
</dbReference>
<dbReference type="SUPFAM" id="SSF48113">
    <property type="entry name" value="Heme-dependent peroxidases"/>
    <property type="match status" value="1"/>
</dbReference>
<proteinExistence type="inferred from homology"/>
<feature type="binding site" evidence="9">
    <location>
        <position position="248"/>
    </location>
    <ligand>
        <name>Ca(2+)</name>
        <dbReference type="ChEBI" id="CHEBI:29108"/>
        <label>1</label>
    </ligand>
</feature>
<dbReference type="InterPro" id="IPR000823">
    <property type="entry name" value="Peroxidase_pln"/>
</dbReference>
<evidence type="ECO:0000256" key="9">
    <source>
        <dbReference type="PIRSR" id="PIRSR600823-3"/>
    </source>
</evidence>
<dbReference type="PROSITE" id="PS50053">
    <property type="entry name" value="UBIQUITIN_2"/>
    <property type="match status" value="1"/>
</dbReference>